<accession>A0A6G1LRU9</accession>
<evidence type="ECO:0000313" key="7">
    <source>
        <dbReference type="EMBL" id="KAF3200193.1"/>
    </source>
</evidence>
<evidence type="ECO:0000259" key="4">
    <source>
        <dbReference type="PROSITE" id="PS50250"/>
    </source>
</evidence>
<evidence type="ECO:0000313" key="11">
    <source>
        <dbReference type="Proteomes" id="UP000483672"/>
    </source>
</evidence>
<dbReference type="InterPro" id="IPR000717">
    <property type="entry name" value="PCI_dom"/>
</dbReference>
<keyword evidence="2" id="KW-0396">Initiation factor</keyword>
<dbReference type="Pfam" id="PF10255">
    <property type="entry name" value="Paf67"/>
    <property type="match status" value="1"/>
</dbReference>
<dbReference type="AlphaFoldDB" id="A0A6G1LRU9"/>
<comment type="caution">
    <text evidence="8">The sequence shown here is derived from an EMBL/GenBank/DDBJ whole genome shotgun (WGS) entry which is preliminary data.</text>
</comment>
<dbReference type="Proteomes" id="UP000483672">
    <property type="component" value="Unassembled WGS sequence"/>
</dbReference>
<dbReference type="EMBL" id="JAABOE010000218">
    <property type="protein sequence ID" value="KAF3158316.1"/>
    <property type="molecule type" value="Genomic_DNA"/>
</dbReference>
<dbReference type="EMBL" id="WIWS01000272">
    <property type="protein sequence ID" value="KAF3195022.1"/>
    <property type="molecule type" value="Genomic_DNA"/>
</dbReference>
<dbReference type="OrthoDB" id="15082at2759"/>
<name>A0A6G1LRU9_ORBOL</name>
<dbReference type="EMBL" id="JAABOE010000218">
    <property type="protein sequence ID" value="KAF3158317.1"/>
    <property type="molecule type" value="Genomic_DNA"/>
</dbReference>
<evidence type="ECO:0000313" key="10">
    <source>
        <dbReference type="Proteomes" id="UP000479691"/>
    </source>
</evidence>
<evidence type="ECO:0000313" key="6">
    <source>
        <dbReference type="EMBL" id="KAF3195022.1"/>
    </source>
</evidence>
<evidence type="ECO:0000313" key="5">
    <source>
        <dbReference type="EMBL" id="KAF3158316.1"/>
    </source>
</evidence>
<dbReference type="Proteomes" id="UP000472727">
    <property type="component" value="Unassembled WGS sequence"/>
</dbReference>
<dbReference type="PANTHER" id="PTHR13242">
    <property type="entry name" value="EUKARYOTIC TRANSLATION INITIATION FACTOR 3"/>
    <property type="match status" value="1"/>
</dbReference>
<dbReference type="PANTHER" id="PTHR13242:SF0">
    <property type="entry name" value="EUKARYOTIC TRANSLATION INITIATION FACTOR 3 SUBUNIT L"/>
    <property type="match status" value="1"/>
</dbReference>
<dbReference type="EMBL" id="WIPF01000005">
    <property type="protein sequence ID" value="KAF3230977.1"/>
    <property type="molecule type" value="Genomic_DNA"/>
</dbReference>
<protein>
    <recommendedName>
        <fullName evidence="4">PCI domain-containing protein</fullName>
    </recommendedName>
</protein>
<dbReference type="EMBL" id="WIWT01000110">
    <property type="protein sequence ID" value="KAF3200194.1"/>
    <property type="molecule type" value="Genomic_DNA"/>
</dbReference>
<dbReference type="GO" id="GO:0005852">
    <property type="term" value="C:eukaryotic translation initiation factor 3 complex"/>
    <property type="evidence" value="ECO:0007669"/>
    <property type="project" value="InterPro"/>
</dbReference>
<dbReference type="EMBL" id="WIPF01000005">
    <property type="protein sequence ID" value="KAF3230978.1"/>
    <property type="molecule type" value="Genomic_DNA"/>
</dbReference>
<dbReference type="Proteomes" id="UP000479691">
    <property type="component" value="Unassembled WGS sequence"/>
</dbReference>
<keyword evidence="1" id="KW-0963">Cytoplasm</keyword>
<dbReference type="EMBL" id="WIWT01000110">
    <property type="protein sequence ID" value="KAF3200193.1"/>
    <property type="molecule type" value="Genomic_DNA"/>
</dbReference>
<evidence type="ECO:0000313" key="9">
    <source>
        <dbReference type="Proteomes" id="UP000472727"/>
    </source>
</evidence>
<evidence type="ECO:0000256" key="3">
    <source>
        <dbReference type="ARBA" id="ARBA00022917"/>
    </source>
</evidence>
<dbReference type="InterPro" id="IPR019382">
    <property type="entry name" value="eIF3l"/>
</dbReference>
<organism evidence="8 11">
    <name type="scientific">Orbilia oligospora</name>
    <name type="common">Nematode-trapping fungus</name>
    <name type="synonym">Arthrobotrys oligospora</name>
    <dbReference type="NCBI Taxonomy" id="2813651"/>
    <lineage>
        <taxon>Eukaryota</taxon>
        <taxon>Fungi</taxon>
        <taxon>Dikarya</taxon>
        <taxon>Ascomycota</taxon>
        <taxon>Pezizomycotina</taxon>
        <taxon>Orbiliomycetes</taxon>
        <taxon>Orbiliales</taxon>
        <taxon>Orbiliaceae</taxon>
        <taxon>Orbilia</taxon>
    </lineage>
</organism>
<sequence length="189" mass="21883">MDQMYALLAMCVALCPTRLDDTIHSTLREKYADQFQKLQRGGEDSLTVFEELFQASAPKFISPIPPDFDSPANNIDPMQHHLQVFMFDVKNNMMAPILRSYLKLYTSMDLHKLASFLEIDPDDLRNKLLIFKQKSRQYKWTEGGLLSGETINTSDLDYALQKDLIHISEAKVGRKLVDWYLRNLTRSYA</sequence>
<gene>
    <name evidence="6" type="ORF">TWF106_011726</name>
    <name evidence="8" type="ORF">TWF191_011427</name>
    <name evidence="7" type="ORF">TWF679_011474</name>
    <name evidence="5" type="ORF">TWF788_004782</name>
</gene>
<dbReference type="Proteomes" id="UP000614610">
    <property type="component" value="Unassembled WGS sequence"/>
</dbReference>
<proteinExistence type="predicted"/>
<evidence type="ECO:0000256" key="1">
    <source>
        <dbReference type="ARBA" id="ARBA00022490"/>
    </source>
</evidence>
<dbReference type="PROSITE" id="PS50250">
    <property type="entry name" value="PCI"/>
    <property type="match status" value="1"/>
</dbReference>
<evidence type="ECO:0000256" key="2">
    <source>
        <dbReference type="ARBA" id="ARBA00022540"/>
    </source>
</evidence>
<dbReference type="GO" id="GO:0003743">
    <property type="term" value="F:translation initiation factor activity"/>
    <property type="evidence" value="ECO:0007669"/>
    <property type="project" value="UniProtKB-KW"/>
</dbReference>
<reference evidence="9 10" key="1">
    <citation type="submission" date="2019-06" db="EMBL/GenBank/DDBJ databases">
        <authorList>
            <person name="Palmer J.M."/>
        </authorList>
    </citation>
    <scope>NUCLEOTIDE SEQUENCE [LARGE SCALE GENOMIC DNA]</scope>
    <source>
        <strain evidence="6 9">TWF106</strain>
        <strain evidence="8 11">TWF191</strain>
        <strain evidence="7">TWF679</strain>
        <strain evidence="5 10">TWF788</strain>
    </source>
</reference>
<keyword evidence="3" id="KW-0648">Protein biosynthesis</keyword>
<evidence type="ECO:0000313" key="8">
    <source>
        <dbReference type="EMBL" id="KAF3230978.1"/>
    </source>
</evidence>
<feature type="domain" description="PCI" evidence="4">
    <location>
        <begin position="1"/>
        <end position="164"/>
    </location>
</feature>